<dbReference type="Proteomes" id="UP000440578">
    <property type="component" value="Unassembled WGS sequence"/>
</dbReference>
<dbReference type="PANTHER" id="PTHR13914">
    <property type="entry name" value="PROLINE OXIDASE"/>
    <property type="match status" value="1"/>
</dbReference>
<keyword evidence="3 5" id="KW-0560">Oxidoreductase</keyword>
<sequence length="518" mass="59987">MKLFRKLLGQKLFHTVMRATFYGQFVAGADQASIRPQIENMRSFGVKSILDYSVEEDISTEEAEQAEMRSCSTPGEQEQELTVQKDPMARYHAHREFADRRVKVQSARTYFYMNEAQCEKNMETFLKSIEAVSGSTQCTGLAAIKMTALGRPQLLMQLSEVIMRTRRYLAELAGSERATDVISQDVSVEQIQSRLKETSGPGVEQWLKGLTYDQDGLIHLFSWSGLIDTKTLMSDLFRVPNLTTGRMEPLITSLTKDEEEMFKNMMRRLHTIFSYARECDVRVMVDAEQTYFQPAISRLTMELMRKYNREKAIVFNTYQCYLKEAYHNLSVDLDQADRQHFYFGAKLVRGAYMEQERYRAASLGYEDPINPTFEATSEMYERCLLETLRRIQHYKKYGQPRKLAIMVASHNEDTVRFTVQKMDELDIKREDKVVCFGQLLGMCDHVSFPLGQAGYSVYKYVPYGPIDEVLPYLSRRAQENKGILTKVAKERKMLRSELLRRLVSGQLFYKPVGNYTPV</sequence>
<dbReference type="EMBL" id="VIIS01001237">
    <property type="protein sequence ID" value="KAF0300717.1"/>
    <property type="molecule type" value="Genomic_DNA"/>
</dbReference>
<comment type="function">
    <text evidence="5">Converts proline to delta-1-pyrroline-5-carboxylate.</text>
</comment>
<evidence type="ECO:0000313" key="7">
    <source>
        <dbReference type="EMBL" id="KAF0300717.1"/>
    </source>
</evidence>
<evidence type="ECO:0000256" key="3">
    <source>
        <dbReference type="ARBA" id="ARBA00023002"/>
    </source>
</evidence>
<feature type="domain" description="Proline dehydrogenase" evidence="6">
    <location>
        <begin position="37"/>
        <end position="487"/>
    </location>
</feature>
<dbReference type="Gene3D" id="3.20.20.220">
    <property type="match status" value="2"/>
</dbReference>
<name>A0A6A4VXP5_AMPAM</name>
<dbReference type="EC" id="1.5.5.2" evidence="5"/>
<dbReference type="GO" id="GO:0010133">
    <property type="term" value="P:L-proline catabolic process to L-glutamate"/>
    <property type="evidence" value="ECO:0007669"/>
    <property type="project" value="TreeGrafter"/>
</dbReference>
<comment type="catalytic activity">
    <reaction evidence="5">
        <text>L-proline + a quinone = (S)-1-pyrroline-5-carboxylate + a quinol + H(+)</text>
        <dbReference type="Rhea" id="RHEA:23784"/>
        <dbReference type="ChEBI" id="CHEBI:15378"/>
        <dbReference type="ChEBI" id="CHEBI:17388"/>
        <dbReference type="ChEBI" id="CHEBI:24646"/>
        <dbReference type="ChEBI" id="CHEBI:60039"/>
        <dbReference type="ChEBI" id="CHEBI:132124"/>
        <dbReference type="EC" id="1.5.5.2"/>
    </reaction>
</comment>
<dbReference type="GO" id="GO:0004657">
    <property type="term" value="F:proline dehydrogenase activity"/>
    <property type="evidence" value="ECO:0007669"/>
    <property type="project" value="UniProtKB-EC"/>
</dbReference>
<evidence type="ECO:0000256" key="2">
    <source>
        <dbReference type="ARBA" id="ARBA00005869"/>
    </source>
</evidence>
<keyword evidence="8" id="KW-1185">Reference proteome</keyword>
<keyword evidence="5" id="KW-0285">Flavoprotein</keyword>
<comment type="similarity">
    <text evidence="2 5">Belongs to the proline oxidase family.</text>
</comment>
<evidence type="ECO:0000256" key="1">
    <source>
        <dbReference type="ARBA" id="ARBA00004739"/>
    </source>
</evidence>
<dbReference type="SUPFAM" id="SSF51730">
    <property type="entry name" value="FAD-linked oxidoreductase"/>
    <property type="match status" value="1"/>
</dbReference>
<evidence type="ECO:0000256" key="4">
    <source>
        <dbReference type="ARBA" id="ARBA00023062"/>
    </source>
</evidence>
<gene>
    <name evidence="7" type="primary">slgA_3</name>
    <name evidence="7" type="ORF">FJT64_003230</name>
</gene>
<dbReference type="InterPro" id="IPR002872">
    <property type="entry name" value="Proline_DH_dom"/>
</dbReference>
<dbReference type="OrthoDB" id="5464at2759"/>
<evidence type="ECO:0000313" key="8">
    <source>
        <dbReference type="Proteomes" id="UP000440578"/>
    </source>
</evidence>
<comment type="cofactor">
    <cofactor evidence="5">
        <name>FAD</name>
        <dbReference type="ChEBI" id="CHEBI:57692"/>
    </cofactor>
</comment>
<keyword evidence="5" id="KW-0274">FAD</keyword>
<accession>A0A6A4VXP5</accession>
<dbReference type="GO" id="GO:0005739">
    <property type="term" value="C:mitochondrion"/>
    <property type="evidence" value="ECO:0007669"/>
    <property type="project" value="TreeGrafter"/>
</dbReference>
<keyword evidence="4 5" id="KW-0642">Proline metabolism</keyword>
<protein>
    <recommendedName>
        <fullName evidence="5">Proline dehydrogenase</fullName>
        <ecNumber evidence="5">1.5.5.2</ecNumber>
    </recommendedName>
</protein>
<evidence type="ECO:0000259" key="6">
    <source>
        <dbReference type="Pfam" id="PF01619"/>
    </source>
</evidence>
<evidence type="ECO:0000256" key="5">
    <source>
        <dbReference type="RuleBase" id="RU364054"/>
    </source>
</evidence>
<dbReference type="FunFam" id="3.20.20.220:FF:000012">
    <property type="entry name" value="Proline dehydrogenase"/>
    <property type="match status" value="1"/>
</dbReference>
<dbReference type="EMBL" id="VIIS01001237">
    <property type="protein sequence ID" value="KAF0300716.1"/>
    <property type="molecule type" value="Genomic_DNA"/>
</dbReference>
<dbReference type="AlphaFoldDB" id="A0A6A4VXP5"/>
<dbReference type="GO" id="GO:0071949">
    <property type="term" value="F:FAD binding"/>
    <property type="evidence" value="ECO:0007669"/>
    <property type="project" value="TreeGrafter"/>
</dbReference>
<proteinExistence type="inferred from homology"/>
<comment type="caution">
    <text evidence="7">The sequence shown here is derived from an EMBL/GenBank/DDBJ whole genome shotgun (WGS) entry which is preliminary data.</text>
</comment>
<reference evidence="7 8" key="1">
    <citation type="submission" date="2019-07" db="EMBL/GenBank/DDBJ databases">
        <title>Draft genome assembly of a fouling barnacle, Amphibalanus amphitrite (Darwin, 1854): The first reference genome for Thecostraca.</title>
        <authorList>
            <person name="Kim W."/>
        </authorList>
    </citation>
    <scope>NUCLEOTIDE SEQUENCE [LARGE SCALE GENOMIC DNA]</scope>
    <source>
        <strain evidence="7">SNU_AA5</strain>
        <tissue evidence="7">Soma without cirri and trophi</tissue>
    </source>
</reference>
<comment type="pathway">
    <text evidence="1">Amino-acid degradation; L-proline degradation into L-glutamate; L-glutamate from L-proline: step 1/2.</text>
</comment>
<dbReference type="InterPro" id="IPR015659">
    <property type="entry name" value="Proline_oxidase"/>
</dbReference>
<dbReference type="InterPro" id="IPR029041">
    <property type="entry name" value="FAD-linked_oxidoreductase-like"/>
</dbReference>
<dbReference type="Pfam" id="PF01619">
    <property type="entry name" value="Pro_dh"/>
    <property type="match status" value="1"/>
</dbReference>
<organism evidence="7 8">
    <name type="scientific">Amphibalanus amphitrite</name>
    <name type="common">Striped barnacle</name>
    <name type="synonym">Balanus amphitrite</name>
    <dbReference type="NCBI Taxonomy" id="1232801"/>
    <lineage>
        <taxon>Eukaryota</taxon>
        <taxon>Metazoa</taxon>
        <taxon>Ecdysozoa</taxon>
        <taxon>Arthropoda</taxon>
        <taxon>Crustacea</taxon>
        <taxon>Multicrustacea</taxon>
        <taxon>Cirripedia</taxon>
        <taxon>Thoracica</taxon>
        <taxon>Thoracicalcarea</taxon>
        <taxon>Balanomorpha</taxon>
        <taxon>Balanoidea</taxon>
        <taxon>Balanidae</taxon>
        <taxon>Amphibalaninae</taxon>
        <taxon>Amphibalanus</taxon>
    </lineage>
</organism>
<dbReference type="PANTHER" id="PTHR13914:SF0">
    <property type="entry name" value="PROLINE DEHYDROGENASE 1, MITOCHONDRIAL"/>
    <property type="match status" value="1"/>
</dbReference>